<dbReference type="GO" id="GO:0008745">
    <property type="term" value="F:N-acetylmuramoyl-L-alanine amidase activity"/>
    <property type="evidence" value="ECO:0007669"/>
    <property type="project" value="UniProtKB-EC"/>
</dbReference>
<comment type="catalytic activity">
    <reaction evidence="1">
        <text>Hydrolyzes the link between N-acetylmuramoyl residues and L-amino acid residues in certain cell-wall glycopeptides.</text>
        <dbReference type="EC" id="3.5.1.28"/>
    </reaction>
</comment>
<feature type="chain" id="PRO_5010995795" description="N-acetylmuramoyl-L-alanine amidase" evidence="4">
    <location>
        <begin position="27"/>
        <end position="411"/>
    </location>
</feature>
<keyword evidence="7" id="KW-1185">Reference proteome</keyword>
<accession>A0A1Y5RSF6</accession>
<gene>
    <name evidence="6" type="primary">amiA</name>
    <name evidence="6" type="ORF">PAM7971_00805</name>
</gene>
<keyword evidence="3 6" id="KW-0378">Hydrolase</keyword>
<dbReference type="EMBL" id="FWFW01000002">
    <property type="protein sequence ID" value="SLN24396.1"/>
    <property type="molecule type" value="Genomic_DNA"/>
</dbReference>
<dbReference type="InterPro" id="IPR002508">
    <property type="entry name" value="MurNAc-LAA_cat"/>
</dbReference>
<dbReference type="Proteomes" id="UP000193307">
    <property type="component" value="Unassembled WGS sequence"/>
</dbReference>
<dbReference type="CDD" id="cd02696">
    <property type="entry name" value="MurNAc-LAA"/>
    <property type="match status" value="1"/>
</dbReference>
<protein>
    <recommendedName>
        <fullName evidence="2">N-acetylmuramoyl-L-alanine amidase</fullName>
        <ecNumber evidence="2">3.5.1.28</ecNumber>
    </recommendedName>
</protein>
<dbReference type="OrthoDB" id="9806267at2"/>
<evidence type="ECO:0000256" key="4">
    <source>
        <dbReference type="SAM" id="SignalP"/>
    </source>
</evidence>
<dbReference type="GO" id="GO:0009253">
    <property type="term" value="P:peptidoglycan catabolic process"/>
    <property type="evidence" value="ECO:0007669"/>
    <property type="project" value="InterPro"/>
</dbReference>
<dbReference type="Gene3D" id="2.60.40.3500">
    <property type="match status" value="1"/>
</dbReference>
<keyword evidence="4" id="KW-0732">Signal</keyword>
<sequence length="411" mass="44443">MQFSKVCLIAATLGVCGAFIPQNLVAQDEFVALAQVGGASSRVVDRGNGATMTLTLSQPVPYRIFTLTDPLRMVVDFAEVDWTGFNPIGFDQTTVVTAVRVGGFRPGWSRMVLDLAEPVAIEAAQMLRTDEGATLHLSLDPVTEDRFAQTSGVPETAQFALAGDRVELGPVARTPIGTGPLRIVLDPGHGGIDPGAERDGQRESDLMLSFAQELRDVLVRAGGFDVVLTRNDDTFVPLETRISIARAVAADVFLSLHADAISEGQADGATVYTLADRASDEASLKLAERHDRADLLAGIDLSDQDDVIAAVLLDMARTETKPRTNRLADALVSRLQKTIEMHTRPRMEAGFSVLKSADVPSVLLEVGFLSSPKDRANLIDPVWRQKAAQAIRDALSTWVDEEREIAQMTRQ</sequence>
<feature type="signal peptide" evidence="4">
    <location>
        <begin position="1"/>
        <end position="26"/>
    </location>
</feature>
<evidence type="ECO:0000313" key="6">
    <source>
        <dbReference type="EMBL" id="SLN24396.1"/>
    </source>
</evidence>
<evidence type="ECO:0000256" key="1">
    <source>
        <dbReference type="ARBA" id="ARBA00001561"/>
    </source>
</evidence>
<dbReference type="InterPro" id="IPR021731">
    <property type="entry name" value="AMIN_dom"/>
</dbReference>
<evidence type="ECO:0000259" key="5">
    <source>
        <dbReference type="SMART" id="SM00646"/>
    </source>
</evidence>
<dbReference type="AlphaFoldDB" id="A0A1Y5RSF6"/>
<dbReference type="InterPro" id="IPR050695">
    <property type="entry name" value="N-acetylmuramoyl_amidase_3"/>
</dbReference>
<dbReference type="PANTHER" id="PTHR30404:SF0">
    <property type="entry name" value="N-ACETYLMURAMOYL-L-ALANINE AMIDASE AMIC"/>
    <property type="match status" value="1"/>
</dbReference>
<dbReference type="SUPFAM" id="SSF53187">
    <property type="entry name" value="Zn-dependent exopeptidases"/>
    <property type="match status" value="1"/>
</dbReference>
<dbReference type="Gene3D" id="3.40.630.40">
    <property type="entry name" value="Zn-dependent exopeptidases"/>
    <property type="match status" value="1"/>
</dbReference>
<evidence type="ECO:0000256" key="2">
    <source>
        <dbReference type="ARBA" id="ARBA00011901"/>
    </source>
</evidence>
<dbReference type="EC" id="3.5.1.28" evidence="2"/>
<dbReference type="STRING" id="658057.SAMN04488032_102281"/>
<dbReference type="RefSeq" id="WP_085847707.1">
    <property type="nucleotide sequence ID" value="NZ_FNZV01000002.1"/>
</dbReference>
<dbReference type="PANTHER" id="PTHR30404">
    <property type="entry name" value="N-ACETYLMURAMOYL-L-ALANINE AMIDASE"/>
    <property type="match status" value="1"/>
</dbReference>
<organism evidence="6 7">
    <name type="scientific">Pacificibacter marinus</name>
    <dbReference type="NCBI Taxonomy" id="658057"/>
    <lineage>
        <taxon>Bacteria</taxon>
        <taxon>Pseudomonadati</taxon>
        <taxon>Pseudomonadota</taxon>
        <taxon>Alphaproteobacteria</taxon>
        <taxon>Rhodobacterales</taxon>
        <taxon>Roseobacteraceae</taxon>
        <taxon>Pacificibacter</taxon>
    </lineage>
</organism>
<evidence type="ECO:0000313" key="7">
    <source>
        <dbReference type="Proteomes" id="UP000193307"/>
    </source>
</evidence>
<dbReference type="GO" id="GO:0030288">
    <property type="term" value="C:outer membrane-bounded periplasmic space"/>
    <property type="evidence" value="ECO:0007669"/>
    <property type="project" value="TreeGrafter"/>
</dbReference>
<dbReference type="SMART" id="SM00646">
    <property type="entry name" value="Ami_3"/>
    <property type="match status" value="1"/>
</dbReference>
<feature type="domain" description="MurNAc-LAA" evidence="5">
    <location>
        <begin position="242"/>
        <end position="396"/>
    </location>
</feature>
<reference evidence="6 7" key="1">
    <citation type="submission" date="2017-03" db="EMBL/GenBank/DDBJ databases">
        <authorList>
            <person name="Afonso C.L."/>
            <person name="Miller P.J."/>
            <person name="Scott M.A."/>
            <person name="Spackman E."/>
            <person name="Goraichik I."/>
            <person name="Dimitrov K.M."/>
            <person name="Suarez D.L."/>
            <person name="Swayne D.E."/>
        </authorList>
    </citation>
    <scope>NUCLEOTIDE SEQUENCE [LARGE SCALE GENOMIC DNA]</scope>
    <source>
        <strain evidence="6 7">CECT 7971</strain>
    </source>
</reference>
<proteinExistence type="predicted"/>
<evidence type="ECO:0000256" key="3">
    <source>
        <dbReference type="ARBA" id="ARBA00022801"/>
    </source>
</evidence>
<dbReference type="Pfam" id="PF11741">
    <property type="entry name" value="AMIN"/>
    <property type="match status" value="1"/>
</dbReference>
<name>A0A1Y5RSF6_9RHOB</name>
<dbReference type="Pfam" id="PF01520">
    <property type="entry name" value="Amidase_3"/>
    <property type="match status" value="1"/>
</dbReference>